<dbReference type="RefSeq" id="WP_121102821.1">
    <property type="nucleotide sequence ID" value="NZ_RBII01000002.1"/>
</dbReference>
<dbReference type="InterPro" id="IPR013321">
    <property type="entry name" value="Arc_rbn_hlx_hlx"/>
</dbReference>
<feature type="domain" description="Arc-like DNA binding" evidence="2">
    <location>
        <begin position="8"/>
        <end position="52"/>
    </location>
</feature>
<protein>
    <recommendedName>
        <fullName evidence="2">Arc-like DNA binding domain-containing protein</fullName>
    </recommendedName>
</protein>
<reference evidence="3 4" key="1">
    <citation type="submission" date="2018-10" db="EMBL/GenBank/DDBJ databases">
        <title>Genomic Encyclopedia of Type Strains, Phase IV (KMG-IV): sequencing the most valuable type-strain genomes for metagenomic binning, comparative biology and taxonomic classification.</title>
        <authorList>
            <person name="Goeker M."/>
        </authorList>
    </citation>
    <scope>NUCLEOTIDE SEQUENCE [LARGE SCALE GENOMIC DNA]</scope>
    <source>
        <strain evidence="3 4">DSM 22008</strain>
    </source>
</reference>
<dbReference type="AlphaFoldDB" id="A0A420WFR1"/>
<organism evidence="3 4">
    <name type="scientific">Litorimonas taeanensis</name>
    <dbReference type="NCBI Taxonomy" id="568099"/>
    <lineage>
        <taxon>Bacteria</taxon>
        <taxon>Pseudomonadati</taxon>
        <taxon>Pseudomonadota</taxon>
        <taxon>Alphaproteobacteria</taxon>
        <taxon>Maricaulales</taxon>
        <taxon>Robiginitomaculaceae</taxon>
    </lineage>
</organism>
<dbReference type="Gene3D" id="1.10.1220.10">
    <property type="entry name" value="Met repressor-like"/>
    <property type="match status" value="1"/>
</dbReference>
<comment type="caution">
    <text evidence="3">The sequence shown here is derived from an EMBL/GenBank/DDBJ whole genome shotgun (WGS) entry which is preliminary data.</text>
</comment>
<dbReference type="GO" id="GO:0003677">
    <property type="term" value="F:DNA binding"/>
    <property type="evidence" value="ECO:0007669"/>
    <property type="project" value="InterPro"/>
</dbReference>
<gene>
    <name evidence="3" type="ORF">DES40_2611</name>
</gene>
<evidence type="ECO:0000256" key="1">
    <source>
        <dbReference type="SAM" id="MobiDB-lite"/>
    </source>
</evidence>
<sequence>MAKKPTKKSFPLRVNAEVLDAMKRWSDDELRSLNGQIEYVLREALRKQGRLKSKSETLQSSEASRDEG</sequence>
<dbReference type="GO" id="GO:0006355">
    <property type="term" value="P:regulation of DNA-templated transcription"/>
    <property type="evidence" value="ECO:0007669"/>
    <property type="project" value="InterPro"/>
</dbReference>
<accession>A0A420WFR1</accession>
<feature type="region of interest" description="Disordered" evidence="1">
    <location>
        <begin position="49"/>
        <end position="68"/>
    </location>
</feature>
<dbReference type="InterPro" id="IPR010985">
    <property type="entry name" value="Ribbon_hlx_hlx"/>
</dbReference>
<dbReference type="InterPro" id="IPR005569">
    <property type="entry name" value="Arc_DNA-bd_dom"/>
</dbReference>
<evidence type="ECO:0000313" key="3">
    <source>
        <dbReference type="EMBL" id="RKQ69802.1"/>
    </source>
</evidence>
<keyword evidence="4" id="KW-1185">Reference proteome</keyword>
<evidence type="ECO:0000313" key="4">
    <source>
        <dbReference type="Proteomes" id="UP000282211"/>
    </source>
</evidence>
<dbReference type="EMBL" id="RBII01000002">
    <property type="protein sequence ID" value="RKQ69802.1"/>
    <property type="molecule type" value="Genomic_DNA"/>
</dbReference>
<dbReference type="InParanoid" id="A0A420WFR1"/>
<dbReference type="Proteomes" id="UP000282211">
    <property type="component" value="Unassembled WGS sequence"/>
</dbReference>
<proteinExistence type="predicted"/>
<name>A0A420WFR1_9PROT</name>
<evidence type="ECO:0000259" key="2">
    <source>
        <dbReference type="Pfam" id="PF03869"/>
    </source>
</evidence>
<dbReference type="SUPFAM" id="SSF47598">
    <property type="entry name" value="Ribbon-helix-helix"/>
    <property type="match status" value="1"/>
</dbReference>
<dbReference type="OrthoDB" id="9812601at2"/>
<dbReference type="Pfam" id="PF03869">
    <property type="entry name" value="Arc"/>
    <property type="match status" value="1"/>
</dbReference>